<feature type="transmembrane region" description="Helical" evidence="1">
    <location>
        <begin position="16"/>
        <end position="43"/>
    </location>
</feature>
<keyword evidence="3" id="KW-1185">Reference proteome</keyword>
<evidence type="ECO:0000313" key="2">
    <source>
        <dbReference type="EMBL" id="MFC5972412.1"/>
    </source>
</evidence>
<sequence>METVADRARDHARASLVIVAFGVFALVYTAFIVSIVILGLPLVGF</sequence>
<protein>
    <submittedName>
        <fullName evidence="2">Uncharacterized protein</fullName>
    </submittedName>
</protein>
<accession>A0ABD5RP27</accession>
<dbReference type="AlphaFoldDB" id="A0ABD5RP27"/>
<dbReference type="Proteomes" id="UP001596099">
    <property type="component" value="Unassembled WGS sequence"/>
</dbReference>
<dbReference type="EMBL" id="JBHSQH010000001">
    <property type="protein sequence ID" value="MFC5972412.1"/>
    <property type="molecule type" value="Genomic_DNA"/>
</dbReference>
<evidence type="ECO:0000313" key="3">
    <source>
        <dbReference type="Proteomes" id="UP001596099"/>
    </source>
</evidence>
<keyword evidence="1" id="KW-0812">Transmembrane</keyword>
<reference evidence="2 3" key="1">
    <citation type="journal article" date="2019" name="Int. J. Syst. Evol. Microbiol.">
        <title>The Global Catalogue of Microorganisms (GCM) 10K type strain sequencing project: providing services to taxonomists for standard genome sequencing and annotation.</title>
        <authorList>
            <consortium name="The Broad Institute Genomics Platform"/>
            <consortium name="The Broad Institute Genome Sequencing Center for Infectious Disease"/>
            <person name="Wu L."/>
            <person name="Ma J."/>
        </authorList>
    </citation>
    <scope>NUCLEOTIDE SEQUENCE [LARGE SCALE GENOMIC DNA]</scope>
    <source>
        <strain evidence="2 3">CGMCC 1.12543</strain>
    </source>
</reference>
<keyword evidence="1" id="KW-1133">Transmembrane helix</keyword>
<name>A0ABD5RP27_9EURY</name>
<keyword evidence="1" id="KW-0472">Membrane</keyword>
<proteinExistence type="predicted"/>
<dbReference type="RefSeq" id="WP_247415687.1">
    <property type="nucleotide sequence ID" value="NZ_JALLGW010000001.1"/>
</dbReference>
<gene>
    <name evidence="2" type="ORF">ACFPYI_13810</name>
</gene>
<evidence type="ECO:0000256" key="1">
    <source>
        <dbReference type="SAM" id="Phobius"/>
    </source>
</evidence>
<organism evidence="2 3">
    <name type="scientific">Halomarina salina</name>
    <dbReference type="NCBI Taxonomy" id="1872699"/>
    <lineage>
        <taxon>Archaea</taxon>
        <taxon>Methanobacteriati</taxon>
        <taxon>Methanobacteriota</taxon>
        <taxon>Stenosarchaea group</taxon>
        <taxon>Halobacteria</taxon>
        <taxon>Halobacteriales</taxon>
        <taxon>Natronomonadaceae</taxon>
        <taxon>Halomarina</taxon>
    </lineage>
</organism>
<comment type="caution">
    <text evidence="2">The sequence shown here is derived from an EMBL/GenBank/DDBJ whole genome shotgun (WGS) entry which is preliminary data.</text>
</comment>